<dbReference type="AlphaFoldDB" id="A0A0K6GPR2"/>
<sequence length="157" mass="17471">MKRQFRRLILVATLALTATLLLDGFFGSLITTEASTLPKRVYKEGNVTITVTPAVGSSIAKLSNSKSKIAPLDTIVRGNKETKTVQSMYGTVTMTVTYDRNLTTKTSTITGIYSLENTDSYLKLVDKWYTSSVAQADYYDSFHKVYVTIKITKEECN</sequence>
<accession>A0A0K6GPR2</accession>
<evidence type="ECO:0000313" key="1">
    <source>
        <dbReference type="EMBL" id="CUA80511.1"/>
    </source>
</evidence>
<keyword evidence="2" id="KW-1185">Reference proteome</keyword>
<name>A0A0K6GPR2_9BACL</name>
<protein>
    <submittedName>
        <fullName evidence="1">Uncharacterized protein</fullName>
    </submittedName>
</protein>
<dbReference type="Proteomes" id="UP000182738">
    <property type="component" value="Unassembled WGS sequence"/>
</dbReference>
<evidence type="ECO:0000313" key="2">
    <source>
        <dbReference type="Proteomes" id="UP000182738"/>
    </source>
</evidence>
<dbReference type="EMBL" id="CYGZ01000010">
    <property type="protein sequence ID" value="CUA80511.1"/>
    <property type="molecule type" value="Genomic_DNA"/>
</dbReference>
<reference evidence="2" key="1">
    <citation type="submission" date="2015-08" db="EMBL/GenBank/DDBJ databases">
        <authorList>
            <person name="Varghese N."/>
        </authorList>
    </citation>
    <scope>NUCLEOTIDE SEQUENCE [LARGE SCALE GENOMIC DNA]</scope>
    <source>
        <strain evidence="2">DSM 27374</strain>
    </source>
</reference>
<dbReference type="RefSeq" id="WP_055441468.1">
    <property type="nucleotide sequence ID" value="NZ_BAABDZ010000034.1"/>
</dbReference>
<dbReference type="OrthoDB" id="2697195at2"/>
<gene>
    <name evidence="1" type="ORF">Ga0061060_11078</name>
</gene>
<organism evidence="1 2">
    <name type="scientific">Anoxybacillus suryakundensis</name>
    <dbReference type="NCBI Taxonomy" id="1325335"/>
    <lineage>
        <taxon>Bacteria</taxon>
        <taxon>Bacillati</taxon>
        <taxon>Bacillota</taxon>
        <taxon>Bacilli</taxon>
        <taxon>Bacillales</taxon>
        <taxon>Anoxybacillaceae</taxon>
        <taxon>Anoxybacillus</taxon>
    </lineage>
</organism>
<proteinExistence type="predicted"/>